<dbReference type="InterPro" id="IPR024187">
    <property type="entry name" value="Sig_transdc_resp-reg_cit/mal"/>
</dbReference>
<keyword evidence="7 9" id="KW-0010">Activator</keyword>
<evidence type="ECO:0000256" key="8">
    <source>
        <dbReference type="ARBA" id="ARBA00023163"/>
    </source>
</evidence>
<keyword evidence="8 9" id="KW-0804">Transcription</keyword>
<evidence type="ECO:0000256" key="1">
    <source>
        <dbReference type="ARBA" id="ARBA00004496"/>
    </source>
</evidence>
<dbReference type="InterPro" id="IPR048714">
    <property type="entry name" value="DpiA-like_HTH"/>
</dbReference>
<dbReference type="GeneID" id="66565721"/>
<evidence type="ECO:0000313" key="11">
    <source>
        <dbReference type="Proteomes" id="UP000231901"/>
    </source>
</evidence>
<dbReference type="GO" id="GO:0003677">
    <property type="term" value="F:DNA binding"/>
    <property type="evidence" value="ECO:0007669"/>
    <property type="project" value="UniProtKB-KW"/>
</dbReference>
<keyword evidence="5 9" id="KW-0805">Transcription regulation</keyword>
<dbReference type="GO" id="GO:0003700">
    <property type="term" value="F:DNA-binding transcription factor activity"/>
    <property type="evidence" value="ECO:0007669"/>
    <property type="project" value="InterPro"/>
</dbReference>
<dbReference type="Pfam" id="PF00072">
    <property type="entry name" value="Response_reg"/>
    <property type="match status" value="1"/>
</dbReference>
<gene>
    <name evidence="10" type="ORF">CVE23_15450</name>
</gene>
<keyword evidence="6 9" id="KW-0238">DNA-binding</keyword>
<dbReference type="PANTHER" id="PTHR45526:SF1">
    <property type="entry name" value="TRANSCRIPTIONAL REGULATORY PROTEIN DCUR-RELATED"/>
    <property type="match status" value="1"/>
</dbReference>
<evidence type="ECO:0000313" key="10">
    <source>
        <dbReference type="EMBL" id="ATZ95247.1"/>
    </source>
</evidence>
<dbReference type="KEGG" id="dfn:CVE23_15450"/>
<evidence type="ECO:0000256" key="5">
    <source>
        <dbReference type="ARBA" id="ARBA00023015"/>
    </source>
</evidence>
<evidence type="ECO:0000256" key="9">
    <source>
        <dbReference type="PIRNR" id="PIRNR006171"/>
    </source>
</evidence>
<dbReference type="Pfam" id="PF20714">
    <property type="entry name" value="HTH_64"/>
    <property type="match status" value="1"/>
</dbReference>
<dbReference type="SMART" id="SM00448">
    <property type="entry name" value="REC"/>
    <property type="match status" value="1"/>
</dbReference>
<evidence type="ECO:0000256" key="4">
    <source>
        <dbReference type="ARBA" id="ARBA00023012"/>
    </source>
</evidence>
<organism evidence="10 11">
    <name type="scientific">Dickeya fangzhongdai</name>
    <dbReference type="NCBI Taxonomy" id="1778540"/>
    <lineage>
        <taxon>Bacteria</taxon>
        <taxon>Pseudomonadati</taxon>
        <taxon>Pseudomonadota</taxon>
        <taxon>Gammaproteobacteria</taxon>
        <taxon>Enterobacterales</taxon>
        <taxon>Pectobacteriaceae</taxon>
        <taxon>Dickeya</taxon>
    </lineage>
</organism>
<dbReference type="PANTHER" id="PTHR45526">
    <property type="entry name" value="TRANSCRIPTIONAL REGULATORY PROTEIN DPIA"/>
    <property type="match status" value="1"/>
</dbReference>
<keyword evidence="11" id="KW-1185">Reference proteome</keyword>
<dbReference type="PIRSF" id="PIRSF006171">
    <property type="entry name" value="RR_citrat_malat"/>
    <property type="match status" value="1"/>
</dbReference>
<dbReference type="GO" id="GO:0000156">
    <property type="term" value="F:phosphorelay response regulator activity"/>
    <property type="evidence" value="ECO:0007669"/>
    <property type="project" value="TreeGrafter"/>
</dbReference>
<dbReference type="Proteomes" id="UP000231901">
    <property type="component" value="Chromosome"/>
</dbReference>
<reference evidence="11" key="1">
    <citation type="journal article" date="2018" name="Genome Announc.">
        <title>Complete genome sequence of a Dickeya fangzhongdai type strain causing bleeding canker of pear tree trunks.</title>
        <authorList>
            <person name="Zhao Y."/>
            <person name="Tian Y."/>
            <person name="Li X."/>
            <person name="Hu B."/>
        </authorList>
    </citation>
    <scope>NUCLEOTIDE SEQUENCE [LARGE SCALE GENOMIC DNA]</scope>
    <source>
        <strain evidence="11">DSM 101947</strain>
    </source>
</reference>
<evidence type="ECO:0000256" key="3">
    <source>
        <dbReference type="ARBA" id="ARBA00022553"/>
    </source>
</evidence>
<keyword evidence="4 9" id="KW-0902">Two-component regulatory system</keyword>
<protein>
    <recommendedName>
        <fullName evidence="9">Transcriptional regulatory protein</fullName>
    </recommendedName>
</protein>
<sequence>MENKISVFLVEDNHDMAFFIASFIKKHPEFLLLGSADTLADARIAIAAQKPDLVMLDNYLPDGTGIDIMKHLRTTQPDIDVIFITAANDIDTIKTAIRHGACDYLVKPFMLERLEEALKNYLMFNRKVRQKSHLPQEEIDRVIRQSIPYSAPAGFIYPKGIDELTLNQVRAAFSGENVQHTADSLSDTIGISKSTARRYLEYCKNIKLLEAHIQHGTVGRPQRFYRLTFN</sequence>
<evidence type="ECO:0000256" key="7">
    <source>
        <dbReference type="ARBA" id="ARBA00023159"/>
    </source>
</evidence>
<dbReference type="PROSITE" id="PS50110">
    <property type="entry name" value="RESPONSE_REGULATORY"/>
    <property type="match status" value="1"/>
</dbReference>
<dbReference type="OrthoDB" id="9802426at2"/>
<dbReference type="RefSeq" id="WP_038919760.1">
    <property type="nucleotide sequence ID" value="NZ_BMJF01000006.1"/>
</dbReference>
<dbReference type="AlphaFoldDB" id="A0A2K8QNZ5"/>
<proteinExistence type="predicted"/>
<evidence type="ECO:0000256" key="2">
    <source>
        <dbReference type="ARBA" id="ARBA00022490"/>
    </source>
</evidence>
<dbReference type="GO" id="GO:0005737">
    <property type="term" value="C:cytoplasm"/>
    <property type="evidence" value="ECO:0007669"/>
    <property type="project" value="UniProtKB-SubCell"/>
</dbReference>
<keyword evidence="2 9" id="KW-0963">Cytoplasm</keyword>
<dbReference type="Gene3D" id="3.40.50.2300">
    <property type="match status" value="1"/>
</dbReference>
<dbReference type="InterPro" id="IPR011006">
    <property type="entry name" value="CheY-like_superfamily"/>
</dbReference>
<dbReference type="EMBL" id="CP025003">
    <property type="protein sequence ID" value="ATZ95247.1"/>
    <property type="molecule type" value="Genomic_DNA"/>
</dbReference>
<evidence type="ECO:0000256" key="6">
    <source>
        <dbReference type="ARBA" id="ARBA00023125"/>
    </source>
</evidence>
<dbReference type="InterPro" id="IPR001789">
    <property type="entry name" value="Sig_transdc_resp-reg_receiver"/>
</dbReference>
<dbReference type="InterPro" id="IPR051271">
    <property type="entry name" value="2C-system_Tx_regulators"/>
</dbReference>
<comment type="subcellular location">
    <subcellularLocation>
        <location evidence="1 9">Cytoplasm</location>
    </subcellularLocation>
</comment>
<dbReference type="SUPFAM" id="SSF52172">
    <property type="entry name" value="CheY-like"/>
    <property type="match status" value="1"/>
</dbReference>
<accession>A0A2K8QNZ5</accession>
<keyword evidence="3" id="KW-0597">Phosphoprotein</keyword>
<name>A0A2K8QNZ5_9GAMM</name>